<evidence type="ECO:0000313" key="3">
    <source>
        <dbReference type="Proteomes" id="UP000767392"/>
    </source>
</evidence>
<dbReference type="Proteomes" id="UP000767392">
    <property type="component" value="Unassembled WGS sequence"/>
</dbReference>
<protein>
    <submittedName>
        <fullName evidence="2">ABC transporter permease</fullName>
    </submittedName>
</protein>
<evidence type="ECO:0000256" key="1">
    <source>
        <dbReference type="SAM" id="Phobius"/>
    </source>
</evidence>
<comment type="caution">
    <text evidence="2">The sequence shown here is derived from an EMBL/GenBank/DDBJ whole genome shotgun (WGS) entry which is preliminary data.</text>
</comment>
<feature type="transmembrane region" description="Helical" evidence="1">
    <location>
        <begin position="209"/>
        <end position="231"/>
    </location>
</feature>
<keyword evidence="1" id="KW-1133">Transmembrane helix</keyword>
<proteinExistence type="predicted"/>
<keyword evidence="1" id="KW-0472">Membrane</keyword>
<accession>A0ABY2YRK3</accession>
<feature type="transmembrane region" description="Helical" evidence="1">
    <location>
        <begin position="237"/>
        <end position="255"/>
    </location>
</feature>
<gene>
    <name evidence="2" type="ORF">DY048_07925</name>
</gene>
<feature type="transmembrane region" description="Helical" evidence="1">
    <location>
        <begin position="175"/>
        <end position="197"/>
    </location>
</feature>
<feature type="transmembrane region" description="Helical" evidence="1">
    <location>
        <begin position="78"/>
        <end position="102"/>
    </location>
</feature>
<reference evidence="2 3" key="1">
    <citation type="submission" date="2018-08" db="EMBL/GenBank/DDBJ databases">
        <title>Comparative genomics of wild bee and flower associated Lactobacillus reveals potential adaptation to the bee host.</title>
        <authorList>
            <person name="Vuong H.Q."/>
            <person name="Mcfrederick Q.S."/>
        </authorList>
    </citation>
    <scope>NUCLEOTIDE SEQUENCE [LARGE SCALE GENOMIC DNA]</scope>
    <source>
        <strain evidence="2 3">HV_04</strain>
    </source>
</reference>
<dbReference type="EMBL" id="QUAM01000009">
    <property type="protein sequence ID" value="TPR12316.1"/>
    <property type="molecule type" value="Genomic_DNA"/>
</dbReference>
<sequence>MNIHIKTIYKKELLEIKQDKPLIASLLALPLILGVIFPTIFLSLGYDKSFLLSTEKISPMIKHFSSIIPNDINGHTEILYIILMYIFLPLFLIIPISISNVISSSSFVGEKENKTIEGLLNTPITNKELVFGKILSSVIPSILITWISMFIYGILIDVFGFNIFNKIIFPNFEWIFMALILAPMITILSIQLVICISSRVKTSKSAQSVAIVFIFPIVAFVISQASGLLIFGIWMEILLSFIILIINIIIFYSITTKIDREKLILNL</sequence>
<dbReference type="RefSeq" id="WP_105988473.1">
    <property type="nucleotide sequence ID" value="NZ_POST01000008.1"/>
</dbReference>
<keyword evidence="1" id="KW-0812">Transmembrane</keyword>
<dbReference type="PANTHER" id="PTHR43471:SF1">
    <property type="entry name" value="ABC TRANSPORTER PERMEASE PROTEIN NOSY-RELATED"/>
    <property type="match status" value="1"/>
</dbReference>
<organism evidence="2 3">
    <name type="scientific">Apilactobacillus timberlakei</name>
    <dbReference type="NCBI Taxonomy" id="2008380"/>
    <lineage>
        <taxon>Bacteria</taxon>
        <taxon>Bacillati</taxon>
        <taxon>Bacillota</taxon>
        <taxon>Bacilli</taxon>
        <taxon>Lactobacillales</taxon>
        <taxon>Lactobacillaceae</taxon>
        <taxon>Apilactobacillus</taxon>
    </lineage>
</organism>
<dbReference type="PANTHER" id="PTHR43471">
    <property type="entry name" value="ABC TRANSPORTER PERMEASE"/>
    <property type="match status" value="1"/>
</dbReference>
<dbReference type="Pfam" id="PF12679">
    <property type="entry name" value="ABC2_membrane_2"/>
    <property type="match status" value="1"/>
</dbReference>
<evidence type="ECO:0000313" key="2">
    <source>
        <dbReference type="EMBL" id="TPR12316.1"/>
    </source>
</evidence>
<name>A0ABY2YRK3_9LACO</name>
<feature type="transmembrane region" description="Helical" evidence="1">
    <location>
        <begin position="21"/>
        <end position="46"/>
    </location>
</feature>
<feature type="transmembrane region" description="Helical" evidence="1">
    <location>
        <begin position="134"/>
        <end position="155"/>
    </location>
</feature>
<keyword evidence="3" id="KW-1185">Reference proteome</keyword>